<evidence type="ECO:0000259" key="2">
    <source>
        <dbReference type="Pfam" id="PF13360"/>
    </source>
</evidence>
<organism evidence="3 4">
    <name type="scientific">Dictyobacter formicarum</name>
    <dbReference type="NCBI Taxonomy" id="2778368"/>
    <lineage>
        <taxon>Bacteria</taxon>
        <taxon>Bacillati</taxon>
        <taxon>Chloroflexota</taxon>
        <taxon>Ktedonobacteria</taxon>
        <taxon>Ktedonobacterales</taxon>
        <taxon>Dictyobacteraceae</taxon>
        <taxon>Dictyobacter</taxon>
    </lineage>
</organism>
<dbReference type="InterPro" id="IPR015943">
    <property type="entry name" value="WD40/YVTN_repeat-like_dom_sf"/>
</dbReference>
<dbReference type="InterPro" id="IPR002372">
    <property type="entry name" value="PQQ_rpt_dom"/>
</dbReference>
<feature type="domain" description="Pyrrolo-quinoline quinone repeat" evidence="2">
    <location>
        <begin position="155"/>
        <end position="301"/>
    </location>
</feature>
<dbReference type="Proteomes" id="UP000635565">
    <property type="component" value="Unassembled WGS sequence"/>
</dbReference>
<gene>
    <name evidence="3" type="ORF">KSZ_15010</name>
</gene>
<proteinExistence type="predicted"/>
<dbReference type="InterPro" id="IPR018391">
    <property type="entry name" value="PQQ_b-propeller_rpt"/>
</dbReference>
<dbReference type="SMART" id="SM00564">
    <property type="entry name" value="PQQ"/>
    <property type="match status" value="5"/>
</dbReference>
<keyword evidence="1" id="KW-1133">Transmembrane helix</keyword>
<accession>A0ABQ3VBG4</accession>
<reference evidence="3 4" key="1">
    <citation type="journal article" date="2021" name="Int. J. Syst. Evol. Microbiol.">
        <title>Reticulibacter mediterranei gen. nov., sp. nov., within the new family Reticulibacteraceae fam. nov., and Ktedonospora formicarum gen. nov., sp. nov., Ktedonobacter robiniae sp. nov., Dictyobacter formicarum sp. nov. and Dictyobacter arantiisoli sp. nov., belonging to the class Ktedonobacteria.</title>
        <authorList>
            <person name="Yabe S."/>
            <person name="Zheng Y."/>
            <person name="Wang C.M."/>
            <person name="Sakai Y."/>
            <person name="Abe K."/>
            <person name="Yokota A."/>
            <person name="Donadio S."/>
            <person name="Cavaletti L."/>
            <person name="Monciardini P."/>
        </authorList>
    </citation>
    <scope>NUCLEOTIDE SEQUENCE [LARGE SCALE GENOMIC DNA]</scope>
    <source>
        <strain evidence="3 4">SOSP1-9</strain>
    </source>
</reference>
<name>A0ABQ3VBG4_9CHLR</name>
<evidence type="ECO:0000313" key="4">
    <source>
        <dbReference type="Proteomes" id="UP000635565"/>
    </source>
</evidence>
<keyword evidence="1" id="KW-0812">Transmembrane</keyword>
<dbReference type="RefSeq" id="WP_201361149.1">
    <property type="nucleotide sequence ID" value="NZ_BNJJ01000003.1"/>
</dbReference>
<dbReference type="PANTHER" id="PTHR34512">
    <property type="entry name" value="CELL SURFACE PROTEIN"/>
    <property type="match status" value="1"/>
</dbReference>
<evidence type="ECO:0000313" key="3">
    <source>
        <dbReference type="EMBL" id="GHO83495.1"/>
    </source>
</evidence>
<dbReference type="PANTHER" id="PTHR34512:SF30">
    <property type="entry name" value="OUTER MEMBRANE PROTEIN ASSEMBLY FACTOR BAMB"/>
    <property type="match status" value="1"/>
</dbReference>
<keyword evidence="4" id="KW-1185">Reference proteome</keyword>
<keyword evidence="1" id="KW-0472">Membrane</keyword>
<dbReference type="Pfam" id="PF13360">
    <property type="entry name" value="PQQ_2"/>
    <property type="match status" value="2"/>
</dbReference>
<feature type="domain" description="Pyrrolo-quinoline quinone repeat" evidence="2">
    <location>
        <begin position="321"/>
        <end position="413"/>
    </location>
</feature>
<sequence>MGYDERKDLFDDEFKIVDLDSLDSSRGGLLHGRYFSGRSRFFLTILTLLGAVVLVLALLWPNIMALSQSLISSPTARATTPVTHIVDRTPPMVTIATWGSITVMRGAPGYNADQGRLFAFETRTGHVLWRSNQDIRTFGVADAMVYVQWSDYSLHVLNVRDGSQIWQQKLVSGAAITSEANGLLFVAPDSATVMAYRLNDGTLVWSHQGVGSLLQVEAGLAYTFTNGPASSGIISAFHVSDGSLARRYPVADSAPRAIIIEQGVIYTLQNNLLLVAVRVADQQRLWQRQMERNADLARIADGQIYLNVYDGQGRDNWIDVWSATDGSSLWSYHYGFVAFSDEQNGIVYASAHSSISALRASDGSLLWHRETKFLDPDIQINDGTVYISSFSDGIFNALNASSGQMRWSYSIAYNGDVQLDVLGFIAHIEHGIVYIVSMNDFSIKAMRASDKALLWSSHISLIHQ</sequence>
<dbReference type="InterPro" id="IPR011047">
    <property type="entry name" value="Quinoprotein_ADH-like_sf"/>
</dbReference>
<dbReference type="SUPFAM" id="SSF50998">
    <property type="entry name" value="Quinoprotein alcohol dehydrogenase-like"/>
    <property type="match status" value="1"/>
</dbReference>
<dbReference type="EMBL" id="BNJJ01000003">
    <property type="protein sequence ID" value="GHO83495.1"/>
    <property type="molecule type" value="Genomic_DNA"/>
</dbReference>
<evidence type="ECO:0000256" key="1">
    <source>
        <dbReference type="SAM" id="Phobius"/>
    </source>
</evidence>
<dbReference type="Gene3D" id="2.130.10.10">
    <property type="entry name" value="YVTN repeat-like/Quinoprotein amine dehydrogenase"/>
    <property type="match status" value="1"/>
</dbReference>
<dbReference type="Gene3D" id="2.40.128.630">
    <property type="match status" value="1"/>
</dbReference>
<feature type="transmembrane region" description="Helical" evidence="1">
    <location>
        <begin position="41"/>
        <end position="60"/>
    </location>
</feature>
<protein>
    <recommendedName>
        <fullName evidence="2">Pyrrolo-quinoline quinone repeat domain-containing protein</fullName>
    </recommendedName>
</protein>
<comment type="caution">
    <text evidence="3">The sequence shown here is derived from an EMBL/GenBank/DDBJ whole genome shotgun (WGS) entry which is preliminary data.</text>
</comment>